<dbReference type="Pfam" id="PF08240">
    <property type="entry name" value="ADH_N"/>
    <property type="match status" value="1"/>
</dbReference>
<dbReference type="GO" id="GO:0016491">
    <property type="term" value="F:oxidoreductase activity"/>
    <property type="evidence" value="ECO:0007669"/>
    <property type="project" value="UniProtKB-KW"/>
</dbReference>
<dbReference type="PANTHER" id="PTHR43401">
    <property type="entry name" value="L-THREONINE 3-DEHYDROGENASE"/>
    <property type="match status" value="1"/>
</dbReference>
<keyword evidence="2" id="KW-0862">Zinc</keyword>
<reference evidence="5" key="1">
    <citation type="journal article" date="2014" name="Front. Microbiol.">
        <title>High frequency of phylogenetically diverse reductive dehalogenase-homologous genes in deep subseafloor sedimentary metagenomes.</title>
        <authorList>
            <person name="Kawai M."/>
            <person name="Futagami T."/>
            <person name="Toyoda A."/>
            <person name="Takaki Y."/>
            <person name="Nishi S."/>
            <person name="Hori S."/>
            <person name="Arai W."/>
            <person name="Tsubouchi T."/>
            <person name="Morono Y."/>
            <person name="Uchiyama I."/>
            <person name="Ito T."/>
            <person name="Fujiyama A."/>
            <person name="Inagaki F."/>
            <person name="Takami H."/>
        </authorList>
    </citation>
    <scope>NUCLEOTIDE SEQUENCE</scope>
    <source>
        <strain evidence="5">Expedition CK06-06</strain>
    </source>
</reference>
<feature type="domain" description="Alcohol dehydrogenase-like N-terminal" evidence="4">
    <location>
        <begin position="25"/>
        <end position="77"/>
    </location>
</feature>
<comment type="caution">
    <text evidence="5">The sequence shown here is derived from an EMBL/GenBank/DDBJ whole genome shotgun (WGS) entry which is preliminary data.</text>
</comment>
<dbReference type="InterPro" id="IPR011032">
    <property type="entry name" value="GroES-like_sf"/>
</dbReference>
<dbReference type="InterPro" id="IPR050129">
    <property type="entry name" value="Zn_alcohol_dh"/>
</dbReference>
<dbReference type="EMBL" id="BARW01014517">
    <property type="protein sequence ID" value="GAI76689.1"/>
    <property type="molecule type" value="Genomic_DNA"/>
</dbReference>
<evidence type="ECO:0000256" key="1">
    <source>
        <dbReference type="ARBA" id="ARBA00022723"/>
    </source>
</evidence>
<gene>
    <name evidence="5" type="ORF">S12H4_25710</name>
</gene>
<dbReference type="GO" id="GO:0008270">
    <property type="term" value="F:zinc ion binding"/>
    <property type="evidence" value="ECO:0007669"/>
    <property type="project" value="InterPro"/>
</dbReference>
<sequence>MRAAIQVALEQYEIQDVPVPEITDAQCLIKVGACTLCATDVKYFKGLQTREWPSPMGHEVTGIVEEVGSEVEGFQGG</sequence>
<dbReference type="PROSITE" id="PS00059">
    <property type="entry name" value="ADH_ZINC"/>
    <property type="match status" value="1"/>
</dbReference>
<dbReference type="AlphaFoldDB" id="X1T9J6"/>
<accession>X1T9J6</accession>
<dbReference type="InterPro" id="IPR013154">
    <property type="entry name" value="ADH-like_N"/>
</dbReference>
<dbReference type="PANTHER" id="PTHR43401:SF2">
    <property type="entry name" value="L-THREONINE 3-DEHYDROGENASE"/>
    <property type="match status" value="1"/>
</dbReference>
<evidence type="ECO:0000256" key="3">
    <source>
        <dbReference type="ARBA" id="ARBA00023002"/>
    </source>
</evidence>
<name>X1T9J6_9ZZZZ</name>
<keyword evidence="1" id="KW-0479">Metal-binding</keyword>
<dbReference type="InterPro" id="IPR002328">
    <property type="entry name" value="ADH_Zn_CS"/>
</dbReference>
<proteinExistence type="predicted"/>
<evidence type="ECO:0000256" key="2">
    <source>
        <dbReference type="ARBA" id="ARBA00022833"/>
    </source>
</evidence>
<dbReference type="Gene3D" id="3.90.180.10">
    <property type="entry name" value="Medium-chain alcohol dehydrogenases, catalytic domain"/>
    <property type="match status" value="1"/>
</dbReference>
<evidence type="ECO:0000313" key="5">
    <source>
        <dbReference type="EMBL" id="GAI76689.1"/>
    </source>
</evidence>
<evidence type="ECO:0000259" key="4">
    <source>
        <dbReference type="Pfam" id="PF08240"/>
    </source>
</evidence>
<protein>
    <recommendedName>
        <fullName evidence="4">Alcohol dehydrogenase-like N-terminal domain-containing protein</fullName>
    </recommendedName>
</protein>
<keyword evidence="3" id="KW-0560">Oxidoreductase</keyword>
<organism evidence="5">
    <name type="scientific">marine sediment metagenome</name>
    <dbReference type="NCBI Taxonomy" id="412755"/>
    <lineage>
        <taxon>unclassified sequences</taxon>
        <taxon>metagenomes</taxon>
        <taxon>ecological metagenomes</taxon>
    </lineage>
</organism>
<dbReference type="SUPFAM" id="SSF50129">
    <property type="entry name" value="GroES-like"/>
    <property type="match status" value="1"/>
</dbReference>